<protein>
    <submittedName>
        <fullName evidence="1">Uncharacterized protein</fullName>
    </submittedName>
</protein>
<evidence type="ECO:0000313" key="1">
    <source>
        <dbReference type="EMBL" id="KKL86386.1"/>
    </source>
</evidence>
<accession>A0A0F9G7E5</accession>
<feature type="non-terminal residue" evidence="1">
    <location>
        <position position="50"/>
    </location>
</feature>
<organism evidence="1">
    <name type="scientific">marine sediment metagenome</name>
    <dbReference type="NCBI Taxonomy" id="412755"/>
    <lineage>
        <taxon>unclassified sequences</taxon>
        <taxon>metagenomes</taxon>
        <taxon>ecological metagenomes</taxon>
    </lineage>
</organism>
<reference evidence="1" key="1">
    <citation type="journal article" date="2015" name="Nature">
        <title>Complex archaea that bridge the gap between prokaryotes and eukaryotes.</title>
        <authorList>
            <person name="Spang A."/>
            <person name="Saw J.H."/>
            <person name="Jorgensen S.L."/>
            <person name="Zaremba-Niedzwiedzka K."/>
            <person name="Martijn J."/>
            <person name="Lind A.E."/>
            <person name="van Eijk R."/>
            <person name="Schleper C."/>
            <person name="Guy L."/>
            <person name="Ettema T.J."/>
        </authorList>
    </citation>
    <scope>NUCLEOTIDE SEQUENCE</scope>
</reference>
<gene>
    <name evidence="1" type="ORF">LCGC14_1945280</name>
</gene>
<proteinExistence type="predicted"/>
<name>A0A0F9G7E5_9ZZZZ</name>
<dbReference type="EMBL" id="LAZR01021132">
    <property type="protein sequence ID" value="KKL86386.1"/>
    <property type="molecule type" value="Genomic_DNA"/>
</dbReference>
<dbReference type="AlphaFoldDB" id="A0A0F9G7E5"/>
<comment type="caution">
    <text evidence="1">The sequence shown here is derived from an EMBL/GenBank/DDBJ whole genome shotgun (WGS) entry which is preliminary data.</text>
</comment>
<sequence>MSNLSLIALFHFLIFLRKPLVLNLISNCIFSFSCDLIIFVWTDIGSPDIL</sequence>